<name>C6HXF1_9BACT</name>
<accession>C6HXF1</accession>
<protein>
    <recommendedName>
        <fullName evidence="3">Outer membrane protein beta-barrel domain-containing protein</fullName>
    </recommendedName>
</protein>
<proteinExistence type="predicted"/>
<keyword evidence="2" id="KW-1185">Reference proteome</keyword>
<organism evidence="1 2">
    <name type="scientific">Leptospirillum ferrodiazotrophum</name>
    <dbReference type="NCBI Taxonomy" id="412449"/>
    <lineage>
        <taxon>Bacteria</taxon>
        <taxon>Pseudomonadati</taxon>
        <taxon>Nitrospirota</taxon>
        <taxon>Nitrospiria</taxon>
        <taxon>Nitrospirales</taxon>
        <taxon>Nitrospiraceae</taxon>
        <taxon>Leptospirillum</taxon>
    </lineage>
</organism>
<evidence type="ECO:0008006" key="3">
    <source>
        <dbReference type="Google" id="ProtNLM"/>
    </source>
</evidence>
<dbReference type="Proteomes" id="UP000009374">
    <property type="component" value="Unassembled WGS sequence"/>
</dbReference>
<sequence length="251" mass="26783">MKKRRRVVRIPPWRPLTGLGLVLLFSGILLVPGVARADDYTCDSLGSVTPQEGTVWSWFEHPCPPGLGEDNTSTVLPGVGVTFLGFWIPFTADNPFGVPVSQNLPLISQSVFAGYGGGLEITGWLAQNLAVRFQTDVWNFPSRPGLKQDFSMVPILLGLEVRVLGGDRVYLYVAADGGVAANGMNVSNAFVGTGWGTYAQGVVGLNFYALQFEAAYGVLMNPMQPGTTGLSGTGGKSNPFFIVPLSVGFHL</sequence>
<evidence type="ECO:0000313" key="2">
    <source>
        <dbReference type="Proteomes" id="UP000009374"/>
    </source>
</evidence>
<evidence type="ECO:0000313" key="1">
    <source>
        <dbReference type="EMBL" id="EES52703.1"/>
    </source>
</evidence>
<reference evidence="1 2" key="1">
    <citation type="journal article" date="2009" name="Appl. Environ. Microbiol.">
        <title>Community genomic and proteomic analyses of chemoautotrophic iron-oxidizing "Leptospirillum rubarum" (Group II) and "Leptospirillum ferrodiazotrophum" (Group III) bacteria in acid mine drainage biofilms.</title>
        <authorList>
            <person name="Goltsman D.S."/>
            <person name="Denef V.J."/>
            <person name="Singer S.W."/>
            <person name="VerBerkmoes N.C."/>
            <person name="Lefsrud M."/>
            <person name="Mueller R.S."/>
            <person name="Dick G.J."/>
            <person name="Sun C.L."/>
            <person name="Wheeler K.E."/>
            <person name="Zemla A."/>
            <person name="Baker B.J."/>
            <person name="Hauser L."/>
            <person name="Land M."/>
            <person name="Shah M.B."/>
            <person name="Thelen M.P."/>
            <person name="Hettich R.L."/>
            <person name="Banfield J.F."/>
        </authorList>
    </citation>
    <scope>NUCLEOTIDE SEQUENCE [LARGE SCALE GENOMIC DNA]</scope>
</reference>
<dbReference type="AlphaFoldDB" id="C6HXF1"/>
<gene>
    <name evidence="1" type="ORF">UBAL3_92050075</name>
</gene>
<dbReference type="EMBL" id="GG693873">
    <property type="protein sequence ID" value="EES52703.1"/>
    <property type="molecule type" value="Genomic_DNA"/>
</dbReference>